<dbReference type="Proteomes" id="UP001474421">
    <property type="component" value="Unassembled WGS sequence"/>
</dbReference>
<dbReference type="PROSITE" id="PS50805">
    <property type="entry name" value="KRAB"/>
    <property type="match status" value="1"/>
</dbReference>
<dbReference type="Gene3D" id="6.10.140.140">
    <property type="match status" value="1"/>
</dbReference>
<protein>
    <submittedName>
        <fullName evidence="3">Zinc finger protein 62 like</fullName>
    </submittedName>
</protein>
<reference evidence="3 4" key="1">
    <citation type="journal article" date="2024" name="Proc. Natl. Acad. Sci. U.S.A.">
        <title>The genetic regulatory architecture and epigenomic basis for age-related changes in rattlesnake venom.</title>
        <authorList>
            <person name="Hogan M.P."/>
            <person name="Holding M.L."/>
            <person name="Nystrom G.S."/>
            <person name="Colston T.J."/>
            <person name="Bartlett D.A."/>
            <person name="Mason A.J."/>
            <person name="Ellsworth S.A."/>
            <person name="Rautsaw R.M."/>
            <person name="Lawrence K.C."/>
            <person name="Strickland J.L."/>
            <person name="He B."/>
            <person name="Fraser P."/>
            <person name="Margres M.J."/>
            <person name="Gilbert D.M."/>
            <person name="Gibbs H.L."/>
            <person name="Parkinson C.L."/>
            <person name="Rokyta D.R."/>
        </authorList>
    </citation>
    <scope>NUCLEOTIDE SEQUENCE [LARGE SCALE GENOMIC DNA]</scope>
    <source>
        <strain evidence="3">DRR0105</strain>
    </source>
</reference>
<dbReference type="InterPro" id="IPR050169">
    <property type="entry name" value="Krueppel_C2H2_ZnF"/>
</dbReference>
<evidence type="ECO:0000313" key="4">
    <source>
        <dbReference type="Proteomes" id="UP001474421"/>
    </source>
</evidence>
<comment type="caution">
    <text evidence="3">The sequence shown here is derived from an EMBL/GenBank/DDBJ whole genome shotgun (WGS) entry which is preliminary data.</text>
</comment>
<gene>
    <name evidence="3" type="ORF">NXF25_004190</name>
</gene>
<dbReference type="AlphaFoldDB" id="A0AAW1BU99"/>
<evidence type="ECO:0000259" key="2">
    <source>
        <dbReference type="PROSITE" id="PS50805"/>
    </source>
</evidence>
<feature type="region of interest" description="Disordered" evidence="1">
    <location>
        <begin position="181"/>
        <end position="211"/>
    </location>
</feature>
<evidence type="ECO:0000313" key="3">
    <source>
        <dbReference type="EMBL" id="KAK9405416.1"/>
    </source>
</evidence>
<dbReference type="PANTHER" id="PTHR23232">
    <property type="entry name" value="KRAB DOMAIN C2H2 ZINC FINGER"/>
    <property type="match status" value="1"/>
</dbReference>
<sequence>MFSCELGGNVCVWAVELCLATNTLCGAPVSGRLLFRRKGDSDASLNGFSREQEEGRNRRALMDIPQMFPFWDGGEKAAGPPTQITVSFEEVAVYFTKEEWALLDSSQKSLYKEVMLEISRNVATLGYDQENEHDKESWEVPWQTIKQEEAALSDRNCVGDKKAGRWWRKRFVAALLRLRSSEEPKPRPFSSPLQPGEGRGEGEERAGEGPP</sequence>
<dbReference type="SMART" id="SM00349">
    <property type="entry name" value="KRAB"/>
    <property type="match status" value="1"/>
</dbReference>
<dbReference type="PANTHER" id="PTHR23232:SF142">
    <property type="entry name" value="GASTRULA ZINC FINGER PROTEIN XLCGF57.1-LIKE-RELATED"/>
    <property type="match status" value="1"/>
</dbReference>
<dbReference type="InterPro" id="IPR036051">
    <property type="entry name" value="KRAB_dom_sf"/>
</dbReference>
<proteinExistence type="predicted"/>
<accession>A0AAW1BU99</accession>
<name>A0AAW1BU99_CROAD</name>
<feature type="compositionally biased region" description="Basic and acidic residues" evidence="1">
    <location>
        <begin position="198"/>
        <end position="211"/>
    </location>
</feature>
<dbReference type="EMBL" id="JAOTOJ010000002">
    <property type="protein sequence ID" value="KAK9405416.1"/>
    <property type="molecule type" value="Genomic_DNA"/>
</dbReference>
<organism evidence="3 4">
    <name type="scientific">Crotalus adamanteus</name>
    <name type="common">Eastern diamondback rattlesnake</name>
    <dbReference type="NCBI Taxonomy" id="8729"/>
    <lineage>
        <taxon>Eukaryota</taxon>
        <taxon>Metazoa</taxon>
        <taxon>Chordata</taxon>
        <taxon>Craniata</taxon>
        <taxon>Vertebrata</taxon>
        <taxon>Euteleostomi</taxon>
        <taxon>Lepidosauria</taxon>
        <taxon>Squamata</taxon>
        <taxon>Bifurcata</taxon>
        <taxon>Unidentata</taxon>
        <taxon>Episquamata</taxon>
        <taxon>Toxicofera</taxon>
        <taxon>Serpentes</taxon>
        <taxon>Colubroidea</taxon>
        <taxon>Viperidae</taxon>
        <taxon>Crotalinae</taxon>
        <taxon>Crotalus</taxon>
    </lineage>
</organism>
<dbReference type="GO" id="GO:0006355">
    <property type="term" value="P:regulation of DNA-templated transcription"/>
    <property type="evidence" value="ECO:0007669"/>
    <property type="project" value="InterPro"/>
</dbReference>
<keyword evidence="4" id="KW-1185">Reference proteome</keyword>
<feature type="domain" description="KRAB" evidence="2">
    <location>
        <begin position="86"/>
        <end position="163"/>
    </location>
</feature>
<dbReference type="SUPFAM" id="SSF109640">
    <property type="entry name" value="KRAB domain (Kruppel-associated box)"/>
    <property type="match status" value="1"/>
</dbReference>
<evidence type="ECO:0000256" key="1">
    <source>
        <dbReference type="SAM" id="MobiDB-lite"/>
    </source>
</evidence>
<dbReference type="Pfam" id="PF01352">
    <property type="entry name" value="KRAB"/>
    <property type="match status" value="1"/>
</dbReference>
<dbReference type="CDD" id="cd07765">
    <property type="entry name" value="KRAB_A-box"/>
    <property type="match status" value="1"/>
</dbReference>
<dbReference type="InterPro" id="IPR001909">
    <property type="entry name" value="KRAB"/>
</dbReference>